<feature type="compositionally biased region" description="Basic and acidic residues" evidence="1">
    <location>
        <begin position="664"/>
        <end position="684"/>
    </location>
</feature>
<feature type="compositionally biased region" description="Basic and acidic residues" evidence="1">
    <location>
        <begin position="143"/>
        <end position="156"/>
    </location>
</feature>
<organism evidence="2 3">
    <name type="scientific">Aduncisulcus paluster</name>
    <dbReference type="NCBI Taxonomy" id="2918883"/>
    <lineage>
        <taxon>Eukaryota</taxon>
        <taxon>Metamonada</taxon>
        <taxon>Carpediemonas-like organisms</taxon>
        <taxon>Aduncisulcus</taxon>
    </lineage>
</organism>
<gene>
    <name evidence="2" type="ORF">ADUPG1_005982</name>
</gene>
<dbReference type="EMBL" id="BQXS01009700">
    <property type="protein sequence ID" value="GKT31578.1"/>
    <property type="molecule type" value="Genomic_DNA"/>
</dbReference>
<evidence type="ECO:0000313" key="3">
    <source>
        <dbReference type="Proteomes" id="UP001057375"/>
    </source>
</evidence>
<feature type="region of interest" description="Disordered" evidence="1">
    <location>
        <begin position="116"/>
        <end position="167"/>
    </location>
</feature>
<name>A0ABQ5KGC7_9EUKA</name>
<proteinExistence type="predicted"/>
<evidence type="ECO:0000313" key="2">
    <source>
        <dbReference type="EMBL" id="GKT31578.1"/>
    </source>
</evidence>
<feature type="region of interest" description="Disordered" evidence="1">
    <location>
        <begin position="14"/>
        <end position="57"/>
    </location>
</feature>
<sequence>MDVSELCEGVWVSGWGDENDSASKDVSNELSDSEGDGEWGHDHAGETSDSPFTPPAPFAQHNFLNTLSSMRSYPALSNILLSLRRWREGVMCLSHIPRTGWKRMLWVCKKVCGSVRGSQGTTEEEDAPGDGRATPSDRHRRGDRFLDQDEGIEHGSSRVPSRSGASRPIASLPPILDSLLSICLPVISLYSPEHALSLLSSLTTSLTVKKEKGLDGRLNTGNGGEQMLSPADLPHILGFTTPIIIREWYHQAEKERLKLKLRDKSKVSNGIRNDSTHALALAHALLEVWISVGEKVDRSAVELGESRGFWWAHKEKGKESSESGLSLSGQPTLQDKVINEEGIQNTSISRIISIFSDLSEIVDSCNPLSLCEWRGFAIPRDALNLLNVSGINYVSAQLHKLKYPGILGSSPTKIFAPNLLLNLSTYLSPYVPYLPFLPHSISMLTPADRVMYIWSVSGVIDELLSELILKLDAKDVRSILPHLLSHTQHSYEERRRAQAKKGQRSSFVPGQIMNTLYPKPSEKCLALISSLSVCHMDEEAIECICEGGWGHGRQGSQTQIKPMSTDGDDTDYVDLCVEYCVSTSRRRADNEVRKQKKIWMKKKKEERRRALSNAKEYGSSLVKAQDTSASRDEAKQSSHHHRRSSVGDDGDSEGYHSNSYSEQGHSESESGSELKEGEIKRESKVTTIQDDLEEWQNEIEDEKEFNHREIFRAAFDDDIAETFRALFVVMGRRREGIKTSVISNSDRLDSRQKHIQSSHTLQVNVPLSASTATLSSLLALVLNPHELWGSALVTRSSKILSELPEVYDSVDLGVFSPFLSFILGEKVKELRRLQTVASLLRGREIDTELKLGYLKRGKIEMDKRTKCHACGDLVCNPKRKDGEEEEEVESTEESTTAFADSYSSQDSFDSYATGGIGEYSAAQAEQTRVSLQQQRELKKKKKVVTDCSVLPNLPHAHHPSCAEESMSNSKKIYGRGFKVLNVSSDYFRERGGLTDADESSSSFDF</sequence>
<keyword evidence="3" id="KW-1185">Reference proteome</keyword>
<dbReference type="Proteomes" id="UP001057375">
    <property type="component" value="Unassembled WGS sequence"/>
</dbReference>
<evidence type="ECO:0000256" key="1">
    <source>
        <dbReference type="SAM" id="MobiDB-lite"/>
    </source>
</evidence>
<accession>A0ABQ5KGC7</accession>
<reference evidence="2" key="1">
    <citation type="submission" date="2022-03" db="EMBL/GenBank/DDBJ databases">
        <title>Draft genome sequence of Aduncisulcus paluster, a free-living microaerophilic Fornicata.</title>
        <authorList>
            <person name="Yuyama I."/>
            <person name="Kume K."/>
            <person name="Tamura T."/>
            <person name="Inagaki Y."/>
            <person name="Hashimoto T."/>
        </authorList>
    </citation>
    <scope>NUCLEOTIDE SEQUENCE</scope>
    <source>
        <strain evidence="2">NY0171</strain>
    </source>
</reference>
<comment type="caution">
    <text evidence="2">The sequence shown here is derived from an EMBL/GenBank/DDBJ whole genome shotgun (WGS) entry which is preliminary data.</text>
</comment>
<protein>
    <submittedName>
        <fullName evidence="2">Uncharacterized protein</fullName>
    </submittedName>
</protein>
<feature type="region of interest" description="Disordered" evidence="1">
    <location>
        <begin position="591"/>
        <end position="687"/>
    </location>
</feature>
<feature type="compositionally biased region" description="Basic residues" evidence="1">
    <location>
        <begin position="594"/>
        <end position="606"/>
    </location>
</feature>